<sequence length="43" mass="4537">MAAALAPQWRIERAEGLDEAAALLPGFDRASPTGMTMTDPLHG</sequence>
<name>A0AB39XVC5_9ACTN</name>
<dbReference type="RefSeq" id="WP_369776564.1">
    <property type="nucleotide sequence ID" value="NZ_CP165727.1"/>
</dbReference>
<proteinExistence type="predicted"/>
<evidence type="ECO:0000313" key="1">
    <source>
        <dbReference type="EMBL" id="XDV61830.1"/>
    </source>
</evidence>
<gene>
    <name evidence="1" type="ORF">AB5J51_02175</name>
</gene>
<protein>
    <submittedName>
        <fullName evidence="1">Uncharacterized protein</fullName>
    </submittedName>
</protein>
<accession>A0AB39XVC5</accession>
<dbReference type="AlphaFoldDB" id="A0AB39XVC5"/>
<dbReference type="EMBL" id="CP165727">
    <property type="protein sequence ID" value="XDV61830.1"/>
    <property type="molecule type" value="Genomic_DNA"/>
</dbReference>
<reference evidence="1" key="1">
    <citation type="submission" date="2024-08" db="EMBL/GenBank/DDBJ databases">
        <authorList>
            <person name="Yu S.T."/>
        </authorList>
    </citation>
    <scope>NUCLEOTIDE SEQUENCE</scope>
    <source>
        <strain evidence="1">R33</strain>
    </source>
</reference>
<organism evidence="1">
    <name type="scientific">Streptomyces sp. R33</name>
    <dbReference type="NCBI Taxonomy" id="3238629"/>
    <lineage>
        <taxon>Bacteria</taxon>
        <taxon>Bacillati</taxon>
        <taxon>Actinomycetota</taxon>
        <taxon>Actinomycetes</taxon>
        <taxon>Kitasatosporales</taxon>
        <taxon>Streptomycetaceae</taxon>
        <taxon>Streptomyces</taxon>
    </lineage>
</organism>